<dbReference type="STRING" id="1423812.FD20_GL002103"/>
<evidence type="ECO:0000256" key="12">
    <source>
        <dbReference type="ARBA" id="ARBA00030857"/>
    </source>
</evidence>
<proteinExistence type="inferred from homology"/>
<evidence type="ECO:0000256" key="8">
    <source>
        <dbReference type="ARBA" id="ARBA00022679"/>
    </source>
</evidence>
<comment type="catalytic activity">
    <reaction evidence="1">
        <text>(S)-3-amino-2-methylpropanoate + 2-oxoglutarate = 2-methyl-3-oxopropanoate + L-glutamate</text>
        <dbReference type="Rhea" id="RHEA:13993"/>
        <dbReference type="ChEBI" id="CHEBI:16810"/>
        <dbReference type="ChEBI" id="CHEBI:29985"/>
        <dbReference type="ChEBI" id="CHEBI:57700"/>
        <dbReference type="ChEBI" id="CHEBI:58655"/>
        <dbReference type="EC" id="2.6.1.22"/>
    </reaction>
</comment>
<dbReference type="FunFam" id="3.40.640.10:FF:000013">
    <property type="entry name" value="4-aminobutyrate aminotransferase"/>
    <property type="match status" value="1"/>
</dbReference>
<evidence type="ECO:0000256" key="10">
    <source>
        <dbReference type="ARBA" id="ARBA00029760"/>
    </source>
</evidence>
<dbReference type="InterPro" id="IPR005814">
    <property type="entry name" value="Aminotrans_3"/>
</dbReference>
<evidence type="ECO:0000256" key="13">
    <source>
        <dbReference type="ARBA" id="ARBA00031787"/>
    </source>
</evidence>
<dbReference type="InterPro" id="IPR015424">
    <property type="entry name" value="PyrdxlP-dep_Trfase"/>
</dbReference>
<evidence type="ECO:0000256" key="2">
    <source>
        <dbReference type="ARBA" id="ARBA00001933"/>
    </source>
</evidence>
<comment type="similarity">
    <text evidence="4 16">Belongs to the class-III pyridoxal-phosphate-dependent aminotransferase family.</text>
</comment>
<dbReference type="InterPro" id="IPR049704">
    <property type="entry name" value="Aminotrans_3_PPA_site"/>
</dbReference>
<reference evidence="17 18" key="1">
    <citation type="journal article" date="2015" name="Genome Announc.">
        <title>Expanding the biotechnology potential of lactobacilli through comparative genomics of 213 strains and associated genera.</title>
        <authorList>
            <person name="Sun Z."/>
            <person name="Harris H.M."/>
            <person name="McCann A."/>
            <person name="Guo C."/>
            <person name="Argimon S."/>
            <person name="Zhang W."/>
            <person name="Yang X."/>
            <person name="Jeffery I.B."/>
            <person name="Cooney J.C."/>
            <person name="Kagawa T.F."/>
            <person name="Liu W."/>
            <person name="Song Y."/>
            <person name="Salvetti E."/>
            <person name="Wrobel A."/>
            <person name="Rasinkangas P."/>
            <person name="Parkhill J."/>
            <person name="Rea M.C."/>
            <person name="O'Sullivan O."/>
            <person name="Ritari J."/>
            <person name="Douillard F.P."/>
            <person name="Paul Ross R."/>
            <person name="Yang R."/>
            <person name="Briner A.E."/>
            <person name="Felis G.E."/>
            <person name="de Vos W.M."/>
            <person name="Barrangou R."/>
            <person name="Klaenhammer T.R."/>
            <person name="Caufield P.W."/>
            <person name="Cui Y."/>
            <person name="Zhang H."/>
            <person name="O'Toole P.W."/>
        </authorList>
    </citation>
    <scope>NUCLEOTIDE SEQUENCE [LARGE SCALE GENOMIC DNA]</scope>
    <source>
        <strain evidence="17 18">DSM 19971</strain>
    </source>
</reference>
<dbReference type="PANTHER" id="PTHR11986:SF58">
    <property type="entry name" value="LEUCINE_METHIONINE RACEMASE"/>
    <property type="match status" value="1"/>
</dbReference>
<keyword evidence="18" id="KW-1185">Reference proteome</keyword>
<sequence length="457" mass="49574">MKEGIQMLSKELPKIITPALPGTKAKVILQKRKDYVPAGVTSAYPVVIENAKGAMIQDPDGNLFLDWVGGVGVLNVGHAHPRVVEAIKKQSEKYLHGMFNIVTHKGYVELAEKLSAIAPVKKAEKAKVFFANSGAEVNENAVKIAKTYTGRSNIIVFSGAFHGRTLLTMSMTSKKAYTKGTGPLANGIFRADFPYSYRTPKGINKEDELSYYLERITKVFEECAPAEDVAALVVEPLQGEGGFIPAPLSWVQAVRKICDEKGILLIADEVQTGFGRTGKMFATEYWKEVDAAPDIITMAKSIADGLPLGAVVADQKIMDSAAAGVIGGTFGGNAVACAAGLEVLKIIKDEKLVERSQEIGERCMKEFKSWQKKYKVIGDVRGLGSMIGIEFVEDRETKKPATIFVKDLIQTCVKKGLIIESAGVYGNVIRFLAPLVITDEQLTVGLSILEEAIQELS</sequence>
<dbReference type="EC" id="2.6.1.22" evidence="5"/>
<dbReference type="Gene3D" id="3.40.640.10">
    <property type="entry name" value="Type I PLP-dependent aspartate aminotransferase-like (Major domain)"/>
    <property type="match status" value="1"/>
</dbReference>
<evidence type="ECO:0000256" key="5">
    <source>
        <dbReference type="ARBA" id="ARBA00012876"/>
    </source>
</evidence>
<evidence type="ECO:0000256" key="14">
    <source>
        <dbReference type="ARBA" id="ARBA00048021"/>
    </source>
</evidence>
<evidence type="ECO:0000256" key="9">
    <source>
        <dbReference type="ARBA" id="ARBA00022898"/>
    </source>
</evidence>
<dbReference type="GO" id="GO:0030170">
    <property type="term" value="F:pyridoxal phosphate binding"/>
    <property type="evidence" value="ECO:0007669"/>
    <property type="project" value="InterPro"/>
</dbReference>
<evidence type="ECO:0000313" key="18">
    <source>
        <dbReference type="Proteomes" id="UP000051155"/>
    </source>
</evidence>
<accession>A0A0R1Q0B3</accession>
<evidence type="ECO:0000256" key="15">
    <source>
        <dbReference type="ARBA" id="ARBA00050054"/>
    </source>
</evidence>
<organism evidence="17 18">
    <name type="scientific">Liquorilactobacillus uvarum DSM 19971</name>
    <dbReference type="NCBI Taxonomy" id="1423812"/>
    <lineage>
        <taxon>Bacteria</taxon>
        <taxon>Bacillati</taxon>
        <taxon>Bacillota</taxon>
        <taxon>Bacilli</taxon>
        <taxon>Lactobacillales</taxon>
        <taxon>Lactobacillaceae</taxon>
        <taxon>Liquorilactobacillus</taxon>
    </lineage>
</organism>
<comment type="catalytic activity">
    <reaction evidence="14">
        <text>4-aminobutanoate + 2-oxoglutarate = succinate semialdehyde + L-glutamate</text>
        <dbReference type="Rhea" id="RHEA:23352"/>
        <dbReference type="ChEBI" id="CHEBI:16810"/>
        <dbReference type="ChEBI" id="CHEBI:29985"/>
        <dbReference type="ChEBI" id="CHEBI:57706"/>
        <dbReference type="ChEBI" id="CHEBI:59888"/>
        <dbReference type="EC" id="2.6.1.19"/>
    </reaction>
</comment>
<evidence type="ECO:0000256" key="7">
    <source>
        <dbReference type="ARBA" id="ARBA00022576"/>
    </source>
</evidence>
<evidence type="ECO:0000256" key="6">
    <source>
        <dbReference type="ARBA" id="ARBA00012912"/>
    </source>
</evidence>
<evidence type="ECO:0000256" key="1">
    <source>
        <dbReference type="ARBA" id="ARBA00001750"/>
    </source>
</evidence>
<evidence type="ECO:0000256" key="4">
    <source>
        <dbReference type="ARBA" id="ARBA00008954"/>
    </source>
</evidence>
<gene>
    <name evidence="17" type="ORF">FD20_GL002103</name>
</gene>
<dbReference type="PROSITE" id="PS00600">
    <property type="entry name" value="AA_TRANSFER_CLASS_3"/>
    <property type="match status" value="1"/>
</dbReference>
<dbReference type="CDD" id="cd00610">
    <property type="entry name" value="OAT_like"/>
    <property type="match status" value="1"/>
</dbReference>
<dbReference type="InterPro" id="IPR015421">
    <property type="entry name" value="PyrdxlP-dep_Trfase_major"/>
</dbReference>
<dbReference type="Proteomes" id="UP000051155">
    <property type="component" value="Unassembled WGS sequence"/>
</dbReference>
<dbReference type="InterPro" id="IPR050103">
    <property type="entry name" value="Class-III_PLP-dep_AT"/>
</dbReference>
<evidence type="ECO:0000256" key="16">
    <source>
        <dbReference type="RuleBase" id="RU003560"/>
    </source>
</evidence>
<evidence type="ECO:0000313" key="17">
    <source>
        <dbReference type="EMBL" id="KRL38153.1"/>
    </source>
</evidence>
<comment type="pathway">
    <text evidence="3">Amino-acid degradation; 4-aminobutanoate degradation.</text>
</comment>
<dbReference type="GO" id="GO:0034386">
    <property type="term" value="F:4-aminobutyrate:2-oxoglutarate transaminase activity"/>
    <property type="evidence" value="ECO:0007669"/>
    <property type="project" value="UniProtKB-EC"/>
</dbReference>
<dbReference type="EC" id="2.6.1.19" evidence="6"/>
<dbReference type="PANTHER" id="PTHR11986">
    <property type="entry name" value="AMINOTRANSFERASE CLASS III"/>
    <property type="match status" value="1"/>
</dbReference>
<comment type="caution">
    <text evidence="17">The sequence shown here is derived from an EMBL/GenBank/DDBJ whole genome shotgun (WGS) entry which is preliminary data.</text>
</comment>
<dbReference type="Pfam" id="PF00202">
    <property type="entry name" value="Aminotran_3"/>
    <property type="match status" value="1"/>
</dbReference>
<dbReference type="PATRIC" id="fig|1423812.3.peg.2233"/>
<dbReference type="InterPro" id="IPR015422">
    <property type="entry name" value="PyrdxlP-dep_Trfase_small"/>
</dbReference>
<keyword evidence="9 16" id="KW-0663">Pyridoxal phosphate</keyword>
<dbReference type="PIRSF" id="PIRSF000521">
    <property type="entry name" value="Transaminase_4ab_Lys_Orn"/>
    <property type="match status" value="1"/>
</dbReference>
<comment type="cofactor">
    <cofactor evidence="2">
        <name>pyridoxal 5'-phosphate</name>
        <dbReference type="ChEBI" id="CHEBI:597326"/>
    </cofactor>
</comment>
<dbReference type="AlphaFoldDB" id="A0A0R1Q0B3"/>
<evidence type="ECO:0000256" key="11">
    <source>
        <dbReference type="ARBA" id="ARBA00030204"/>
    </source>
</evidence>
<evidence type="ECO:0000256" key="3">
    <source>
        <dbReference type="ARBA" id="ARBA00005176"/>
    </source>
</evidence>
<protein>
    <recommendedName>
        <fullName evidence="12">(S)-3-amino-2-methylpropionate transaminase</fullName>
        <ecNumber evidence="6">2.6.1.19</ecNumber>
        <ecNumber evidence="5">2.6.1.22</ecNumber>
    </recommendedName>
    <alternativeName>
        <fullName evidence="13">GABA aminotransferase</fullName>
    </alternativeName>
    <alternativeName>
        <fullName evidence="11">Gamma-amino-N-butyrate transaminase</fullName>
    </alternativeName>
    <alternativeName>
        <fullName evidence="15">Glutamate:succinic semialdehyde transaminase</fullName>
    </alternativeName>
    <alternativeName>
        <fullName evidence="10">L-AIBAT</fullName>
    </alternativeName>
</protein>
<dbReference type="Gene3D" id="3.90.1150.10">
    <property type="entry name" value="Aspartate Aminotransferase, domain 1"/>
    <property type="match status" value="1"/>
</dbReference>
<dbReference type="GO" id="GO:0047298">
    <property type="term" value="F:(S)-3-amino-2-methylpropionate transaminase activity"/>
    <property type="evidence" value="ECO:0007669"/>
    <property type="project" value="UniProtKB-EC"/>
</dbReference>
<name>A0A0R1Q0B3_9LACO</name>
<keyword evidence="8 17" id="KW-0808">Transferase</keyword>
<keyword evidence="7 17" id="KW-0032">Aminotransferase</keyword>
<dbReference type="SUPFAM" id="SSF53383">
    <property type="entry name" value="PLP-dependent transferases"/>
    <property type="match status" value="1"/>
</dbReference>
<dbReference type="GO" id="GO:0042802">
    <property type="term" value="F:identical protein binding"/>
    <property type="evidence" value="ECO:0007669"/>
    <property type="project" value="TreeGrafter"/>
</dbReference>
<dbReference type="EMBL" id="AZEG01000006">
    <property type="protein sequence ID" value="KRL38153.1"/>
    <property type="molecule type" value="Genomic_DNA"/>
</dbReference>